<evidence type="ECO:0000313" key="1">
    <source>
        <dbReference type="EMBL" id="PZR77455.1"/>
    </source>
</evidence>
<dbReference type="Proteomes" id="UP000248724">
    <property type="component" value="Unassembled WGS sequence"/>
</dbReference>
<organism evidence="1 2">
    <name type="scientific">Candidatus Aeolococcus gillhamiae</name>
    <dbReference type="NCBI Taxonomy" id="3127015"/>
    <lineage>
        <taxon>Bacteria</taxon>
        <taxon>Bacillati</taxon>
        <taxon>Candidatus Dormiibacterota</taxon>
        <taxon>Candidatus Dormibacteria</taxon>
        <taxon>Candidatus Aeolococcales</taxon>
        <taxon>Candidatus Aeolococcaceae</taxon>
        <taxon>Candidatus Aeolococcus</taxon>
    </lineage>
</organism>
<proteinExistence type="predicted"/>
<dbReference type="AlphaFoldDB" id="A0A2W5Z3F9"/>
<comment type="caution">
    <text evidence="1">The sequence shown here is derived from an EMBL/GenBank/DDBJ whole genome shotgun (WGS) entry which is preliminary data.</text>
</comment>
<protein>
    <submittedName>
        <fullName evidence="1">Uncharacterized protein</fullName>
    </submittedName>
</protein>
<feature type="non-terminal residue" evidence="1">
    <location>
        <position position="203"/>
    </location>
</feature>
<gene>
    <name evidence="1" type="ORF">DLM65_15690</name>
</gene>
<sequence length="203" mass="20633">MLGVVLTLVILLVDAALNSTSPATVQQLSTSAWVDRVLPLVAESTSQGNEINQIRNHTIGMSGKSISDQLHAASSGAGRVYQQIIAVKPPAGVNAASGLLVACLLVRSRAAASMTAAFDQALSAPLPSASPSGFPGTVGGVPVTAVPAAPAGAPNAAVEAIVNAGRDFEVADRAYQLFVGALPTRIVRPPPSTWVTDPSQYDA</sequence>
<evidence type="ECO:0000313" key="2">
    <source>
        <dbReference type="Proteomes" id="UP000248724"/>
    </source>
</evidence>
<name>A0A2W5Z3F9_9BACT</name>
<accession>A0A2W5Z3F9</accession>
<dbReference type="EMBL" id="QHBU01000300">
    <property type="protein sequence ID" value="PZR77455.1"/>
    <property type="molecule type" value="Genomic_DNA"/>
</dbReference>
<reference evidence="1 2" key="1">
    <citation type="journal article" date="2017" name="Nature">
        <title>Atmospheric trace gases support primary production in Antarctic desert surface soil.</title>
        <authorList>
            <person name="Ji M."/>
            <person name="Greening C."/>
            <person name="Vanwonterghem I."/>
            <person name="Carere C.R."/>
            <person name="Bay S.K."/>
            <person name="Steen J.A."/>
            <person name="Montgomery K."/>
            <person name="Lines T."/>
            <person name="Beardall J."/>
            <person name="van Dorst J."/>
            <person name="Snape I."/>
            <person name="Stott M.B."/>
            <person name="Hugenholtz P."/>
            <person name="Ferrari B.C."/>
        </authorList>
    </citation>
    <scope>NUCLEOTIDE SEQUENCE [LARGE SCALE GENOMIC DNA]</scope>
    <source>
        <strain evidence="1">RRmetagenome_bin12</strain>
    </source>
</reference>